<keyword evidence="5 8" id="KW-0472">Membrane</keyword>
<accession>A0ABV9CMS4</accession>
<evidence type="ECO:0000256" key="2">
    <source>
        <dbReference type="ARBA" id="ARBA00022475"/>
    </source>
</evidence>
<dbReference type="PANTHER" id="PTHR30572:SF4">
    <property type="entry name" value="ABC TRANSPORTER PERMEASE YTRF"/>
    <property type="match status" value="1"/>
</dbReference>
<evidence type="ECO:0000256" key="3">
    <source>
        <dbReference type="ARBA" id="ARBA00022692"/>
    </source>
</evidence>
<evidence type="ECO:0000313" key="10">
    <source>
        <dbReference type="EMBL" id="MFC4534560.1"/>
    </source>
</evidence>
<feature type="region of interest" description="Disordered" evidence="7">
    <location>
        <begin position="209"/>
        <end position="233"/>
    </location>
</feature>
<evidence type="ECO:0000256" key="1">
    <source>
        <dbReference type="ARBA" id="ARBA00004651"/>
    </source>
</evidence>
<reference evidence="11" key="1">
    <citation type="journal article" date="2019" name="Int. J. Syst. Evol. Microbiol.">
        <title>The Global Catalogue of Microorganisms (GCM) 10K type strain sequencing project: providing services to taxonomists for standard genome sequencing and annotation.</title>
        <authorList>
            <consortium name="The Broad Institute Genomics Platform"/>
            <consortium name="The Broad Institute Genome Sequencing Center for Infectious Disease"/>
            <person name="Wu L."/>
            <person name="Ma J."/>
        </authorList>
    </citation>
    <scope>NUCLEOTIDE SEQUENCE [LARGE SCALE GENOMIC DNA]</scope>
    <source>
        <strain evidence="11">CGMCC 4.7132</strain>
    </source>
</reference>
<dbReference type="Pfam" id="PF02687">
    <property type="entry name" value="FtsX"/>
    <property type="match status" value="2"/>
</dbReference>
<sequence length="923" mass="96999">MIRLAASRLRHRAGRALVLLIGILVAATGFTVLTGTAEIQRLQIVGTIKKNYRAQYDILVRPKGSATELERSSNLVRANYLSGIHGGITQAQLERIRGLDGIEVAAPIGMIGYMTGTGFVDVPVTDVLGEGDRTLLRVDRTRVADRGLTRIPYAPHYAYVTRRPLAYTREGGAALAHASEQVAPGKDVAVGSSLYWQRLSPRSGPFPFDGEPTTSAWSTANGRGDGLPDPVGRGRPGEATVLFSQEFPLLLAAIDPKAEAELAGLDKAMMDGHYLGRTEDTPRGEIPLIAAGRPYADQQDELVISRLPAKAAEKVASGLPARTLRNQVTRQDGTVVKKLTVGADRFFTDMLDTWQHPVSNKSVEQYITMTRYWTAGPVQYGKGADGRLVPVRVTNDRQVWQDPFLAAFVPELAGVGTAPIGSADAQFRRLDLRVMGGDPVSDGAMRVVGRFDPEKLAGFSPLSSLPMETYNPPSVVPGDSRTDALLKGRSLLPSDNLAGYLQPPPLLLTDLASLRKIAGVTKGGQLAKAPLSVVRVRVEGVTGPDPVSRERISQVARDIVAATGLDVDITMGSSPTPVTVDLPAGSYGRPALTVKEGWVDKGVAYRILQESDRKSLALFVLILAVCGLFLVNAASAAVRTSRTELGVLACLGWSRRKLFGAVLTETACVGLLGGLLSAALAVPVSSWFGLQVSAQRVLLTVPAALALALAAGLVPAWRASTVPPVEAVLPAVRAGRRARTARGVTGMALAGLTRVPGRTLLGATTLMVCVFALTVLLGVTYGFRGRVVGSLLGDAIVLQARPADYAAIMVMFALGTLAVADVLYLGVRERDAELAALRATGWRGRSLARLVISEGVFIGLSGGAAGAAAGLAATAALAGRLPWAVVAGALGACVLAVLLAVLASALPATLVQRLPLAGILAQA</sequence>
<gene>
    <name evidence="10" type="ORF">ACFO60_27700</name>
</gene>
<evidence type="ECO:0000313" key="11">
    <source>
        <dbReference type="Proteomes" id="UP001596004"/>
    </source>
</evidence>
<dbReference type="InterPro" id="IPR050250">
    <property type="entry name" value="Macrolide_Exporter_MacB"/>
</dbReference>
<feature type="transmembrane region" description="Helical" evidence="8">
    <location>
        <begin position="658"/>
        <end position="682"/>
    </location>
</feature>
<evidence type="ECO:0000256" key="4">
    <source>
        <dbReference type="ARBA" id="ARBA00022989"/>
    </source>
</evidence>
<name>A0ABV9CMS4_9ACTN</name>
<keyword evidence="4 8" id="KW-1133">Transmembrane helix</keyword>
<feature type="transmembrane region" description="Helical" evidence="8">
    <location>
        <begin position="803"/>
        <end position="827"/>
    </location>
</feature>
<evidence type="ECO:0000256" key="5">
    <source>
        <dbReference type="ARBA" id="ARBA00023136"/>
    </source>
</evidence>
<keyword evidence="2" id="KW-1003">Cell membrane</keyword>
<comment type="caution">
    <text evidence="10">The sequence shown here is derived from an EMBL/GenBank/DDBJ whole genome shotgun (WGS) entry which is preliminary data.</text>
</comment>
<keyword evidence="3 8" id="KW-0812">Transmembrane</keyword>
<dbReference type="Proteomes" id="UP001596004">
    <property type="component" value="Unassembled WGS sequence"/>
</dbReference>
<comment type="similarity">
    <text evidence="6">Belongs to the ABC-4 integral membrane protein family.</text>
</comment>
<comment type="subcellular location">
    <subcellularLocation>
        <location evidence="1">Cell membrane</location>
        <topology evidence="1">Multi-pass membrane protein</topology>
    </subcellularLocation>
</comment>
<evidence type="ECO:0000259" key="9">
    <source>
        <dbReference type="Pfam" id="PF02687"/>
    </source>
</evidence>
<dbReference type="RefSeq" id="WP_380845437.1">
    <property type="nucleotide sequence ID" value="NZ_JBHSFP010000023.1"/>
</dbReference>
<feature type="transmembrane region" description="Helical" evidence="8">
    <location>
        <begin position="847"/>
        <end position="877"/>
    </location>
</feature>
<dbReference type="PANTHER" id="PTHR30572">
    <property type="entry name" value="MEMBRANE COMPONENT OF TRANSPORTER-RELATED"/>
    <property type="match status" value="1"/>
</dbReference>
<protein>
    <submittedName>
        <fullName evidence="10">FtsX-like permease family protein</fullName>
    </submittedName>
</protein>
<feature type="domain" description="ABC3 transporter permease C-terminal" evidence="9">
    <location>
        <begin position="807"/>
        <end position="906"/>
    </location>
</feature>
<feature type="transmembrane region" description="Helical" evidence="8">
    <location>
        <begin position="694"/>
        <end position="714"/>
    </location>
</feature>
<evidence type="ECO:0000256" key="8">
    <source>
        <dbReference type="SAM" id="Phobius"/>
    </source>
</evidence>
<feature type="compositionally biased region" description="Polar residues" evidence="7">
    <location>
        <begin position="212"/>
        <end position="221"/>
    </location>
</feature>
<feature type="transmembrane region" description="Helical" evidence="8">
    <location>
        <begin position="760"/>
        <end position="783"/>
    </location>
</feature>
<evidence type="ECO:0000256" key="7">
    <source>
        <dbReference type="SAM" id="MobiDB-lite"/>
    </source>
</evidence>
<feature type="transmembrane region" description="Helical" evidence="8">
    <location>
        <begin position="616"/>
        <end position="638"/>
    </location>
</feature>
<feature type="transmembrane region" description="Helical" evidence="8">
    <location>
        <begin position="883"/>
        <end position="906"/>
    </location>
</feature>
<dbReference type="EMBL" id="JBHSFP010000023">
    <property type="protein sequence ID" value="MFC4534560.1"/>
    <property type="molecule type" value="Genomic_DNA"/>
</dbReference>
<dbReference type="InterPro" id="IPR003838">
    <property type="entry name" value="ABC3_permease_C"/>
</dbReference>
<organism evidence="10 11">
    <name type="scientific">Sphaerisporangium dianthi</name>
    <dbReference type="NCBI Taxonomy" id="1436120"/>
    <lineage>
        <taxon>Bacteria</taxon>
        <taxon>Bacillati</taxon>
        <taxon>Actinomycetota</taxon>
        <taxon>Actinomycetes</taxon>
        <taxon>Streptosporangiales</taxon>
        <taxon>Streptosporangiaceae</taxon>
        <taxon>Sphaerisporangium</taxon>
    </lineage>
</organism>
<proteinExistence type="inferred from homology"/>
<feature type="domain" description="ABC3 transporter permease C-terminal" evidence="9">
    <location>
        <begin position="618"/>
        <end position="724"/>
    </location>
</feature>
<keyword evidence="11" id="KW-1185">Reference proteome</keyword>
<evidence type="ECO:0000256" key="6">
    <source>
        <dbReference type="ARBA" id="ARBA00038076"/>
    </source>
</evidence>